<evidence type="ECO:0000313" key="1">
    <source>
        <dbReference type="EMBL" id="GAA4238999.1"/>
    </source>
</evidence>
<comment type="caution">
    <text evidence="1">The sequence shown here is derived from an EMBL/GenBank/DDBJ whole genome shotgun (WGS) entry which is preliminary data.</text>
</comment>
<dbReference type="Proteomes" id="UP001501710">
    <property type="component" value="Unassembled WGS sequence"/>
</dbReference>
<dbReference type="EMBL" id="BAABAS010000020">
    <property type="protein sequence ID" value="GAA4238999.1"/>
    <property type="molecule type" value="Genomic_DNA"/>
</dbReference>
<accession>A0ABP8CGZ2</accession>
<reference evidence="2" key="1">
    <citation type="journal article" date="2019" name="Int. J. Syst. Evol. Microbiol.">
        <title>The Global Catalogue of Microorganisms (GCM) 10K type strain sequencing project: providing services to taxonomists for standard genome sequencing and annotation.</title>
        <authorList>
            <consortium name="The Broad Institute Genomics Platform"/>
            <consortium name="The Broad Institute Genome Sequencing Center for Infectious Disease"/>
            <person name="Wu L."/>
            <person name="Ma J."/>
        </authorList>
    </citation>
    <scope>NUCLEOTIDE SEQUENCE [LARGE SCALE GENOMIC DNA]</scope>
    <source>
        <strain evidence="2">JCM 17440</strain>
    </source>
</reference>
<gene>
    <name evidence="1" type="ORF">GCM10022254_57290</name>
</gene>
<organism evidence="1 2">
    <name type="scientific">Actinomadura meridiana</name>
    <dbReference type="NCBI Taxonomy" id="559626"/>
    <lineage>
        <taxon>Bacteria</taxon>
        <taxon>Bacillati</taxon>
        <taxon>Actinomycetota</taxon>
        <taxon>Actinomycetes</taxon>
        <taxon>Streptosporangiales</taxon>
        <taxon>Thermomonosporaceae</taxon>
        <taxon>Actinomadura</taxon>
    </lineage>
</organism>
<name>A0ABP8CGZ2_9ACTN</name>
<sequence>MIAVTDATVRLDVAPIQRAEIRELERRYGVRARFGFFTREWWALDGDRLVTAATPDRLGEAVMLARWSDGRGASP</sequence>
<proteinExistence type="predicted"/>
<evidence type="ECO:0000313" key="2">
    <source>
        <dbReference type="Proteomes" id="UP001501710"/>
    </source>
</evidence>
<keyword evidence="2" id="KW-1185">Reference proteome</keyword>
<protein>
    <submittedName>
        <fullName evidence="1">Uncharacterized protein</fullName>
    </submittedName>
</protein>
<dbReference type="RefSeq" id="WP_344902708.1">
    <property type="nucleotide sequence ID" value="NZ_BAABAS010000020.1"/>
</dbReference>